<dbReference type="Proteomes" id="UP000481153">
    <property type="component" value="Unassembled WGS sequence"/>
</dbReference>
<name>A0A6G0W6P1_9STRA</name>
<evidence type="ECO:0000313" key="1">
    <source>
        <dbReference type="EMBL" id="KAF0721738.1"/>
    </source>
</evidence>
<reference evidence="1 2" key="1">
    <citation type="submission" date="2019-07" db="EMBL/GenBank/DDBJ databases">
        <title>Genomics analysis of Aphanomyces spp. identifies a new class of oomycete effector associated with host adaptation.</title>
        <authorList>
            <person name="Gaulin E."/>
        </authorList>
    </citation>
    <scope>NUCLEOTIDE SEQUENCE [LARGE SCALE GENOMIC DNA]</scope>
    <source>
        <strain evidence="1 2">ATCC 201684</strain>
    </source>
</reference>
<accession>A0A6G0W6P1</accession>
<proteinExistence type="predicted"/>
<dbReference type="EMBL" id="VJMJ01000368">
    <property type="protein sequence ID" value="KAF0721738.1"/>
    <property type="molecule type" value="Genomic_DNA"/>
</dbReference>
<comment type="caution">
    <text evidence="1">The sequence shown here is derived from an EMBL/GenBank/DDBJ whole genome shotgun (WGS) entry which is preliminary data.</text>
</comment>
<evidence type="ECO:0000313" key="2">
    <source>
        <dbReference type="Proteomes" id="UP000481153"/>
    </source>
</evidence>
<protein>
    <submittedName>
        <fullName evidence="1">Uncharacterized protein</fullName>
    </submittedName>
</protein>
<keyword evidence="2" id="KW-1185">Reference proteome</keyword>
<sequence>MAKRALNMYEQYEEYRKKNLRTKNSFSEYISREMSNQANVGDDATMTCVWSAVKHAYRLLESTIEPPKDVTYDSFLLKSNLALDGGIPLRDMRRYMHHVAATGLPLCLATFDQELFPTQHRLRKK</sequence>
<dbReference type="AlphaFoldDB" id="A0A6G0W6P1"/>
<gene>
    <name evidence="1" type="ORF">Ae201684_018953</name>
</gene>
<organism evidence="1 2">
    <name type="scientific">Aphanomyces euteiches</name>
    <dbReference type="NCBI Taxonomy" id="100861"/>
    <lineage>
        <taxon>Eukaryota</taxon>
        <taxon>Sar</taxon>
        <taxon>Stramenopiles</taxon>
        <taxon>Oomycota</taxon>
        <taxon>Saprolegniomycetes</taxon>
        <taxon>Saprolegniales</taxon>
        <taxon>Verrucalvaceae</taxon>
        <taxon>Aphanomyces</taxon>
    </lineage>
</organism>